<evidence type="ECO:0000313" key="7">
    <source>
        <dbReference type="Proteomes" id="UP000625711"/>
    </source>
</evidence>
<dbReference type="PANTHER" id="PTHR11662">
    <property type="entry name" value="SOLUTE CARRIER FAMILY 17"/>
    <property type="match status" value="1"/>
</dbReference>
<dbReference type="InterPro" id="IPR050382">
    <property type="entry name" value="MFS_Na/Anion_cotransporter"/>
</dbReference>
<dbReference type="EMBL" id="JAACXV010014584">
    <property type="protein sequence ID" value="KAF7265866.1"/>
    <property type="molecule type" value="Genomic_DNA"/>
</dbReference>
<evidence type="ECO:0000256" key="3">
    <source>
        <dbReference type="ARBA" id="ARBA00022989"/>
    </source>
</evidence>
<dbReference type="GO" id="GO:0016020">
    <property type="term" value="C:membrane"/>
    <property type="evidence" value="ECO:0007669"/>
    <property type="project" value="UniProtKB-SubCell"/>
</dbReference>
<evidence type="ECO:0000256" key="2">
    <source>
        <dbReference type="ARBA" id="ARBA00022692"/>
    </source>
</evidence>
<comment type="caution">
    <text evidence="6">The sequence shown here is derived from an EMBL/GenBank/DDBJ whole genome shotgun (WGS) entry which is preliminary data.</text>
</comment>
<sequence length="85" mass="9498">MTTNINELSKNYGGIMFGICNGIGAFSGIFGNVLIGALTRNKRLSEWKIVFWINLGVAIATSIIYILWSSSERQPFDYDEEESSQ</sequence>
<feature type="transmembrane region" description="Helical" evidence="5">
    <location>
        <begin position="49"/>
        <end position="68"/>
    </location>
</feature>
<gene>
    <name evidence="6" type="ORF">GWI33_020935</name>
</gene>
<keyword evidence="2 5" id="KW-0812">Transmembrane</keyword>
<proteinExistence type="predicted"/>
<dbReference type="AlphaFoldDB" id="A0A834HTU5"/>
<dbReference type="SUPFAM" id="SSF103473">
    <property type="entry name" value="MFS general substrate transporter"/>
    <property type="match status" value="1"/>
</dbReference>
<accession>A0A834HTU5</accession>
<dbReference type="PANTHER" id="PTHR11662:SF415">
    <property type="entry name" value="AT30085P-RELATED"/>
    <property type="match status" value="1"/>
</dbReference>
<evidence type="ECO:0000256" key="4">
    <source>
        <dbReference type="ARBA" id="ARBA00023136"/>
    </source>
</evidence>
<dbReference type="GO" id="GO:0006820">
    <property type="term" value="P:monoatomic anion transport"/>
    <property type="evidence" value="ECO:0007669"/>
    <property type="project" value="TreeGrafter"/>
</dbReference>
<evidence type="ECO:0000256" key="5">
    <source>
        <dbReference type="SAM" id="Phobius"/>
    </source>
</evidence>
<dbReference type="InterPro" id="IPR036259">
    <property type="entry name" value="MFS_trans_sf"/>
</dbReference>
<organism evidence="6 7">
    <name type="scientific">Rhynchophorus ferrugineus</name>
    <name type="common">Red palm weevil</name>
    <name type="synonym">Curculio ferrugineus</name>
    <dbReference type="NCBI Taxonomy" id="354439"/>
    <lineage>
        <taxon>Eukaryota</taxon>
        <taxon>Metazoa</taxon>
        <taxon>Ecdysozoa</taxon>
        <taxon>Arthropoda</taxon>
        <taxon>Hexapoda</taxon>
        <taxon>Insecta</taxon>
        <taxon>Pterygota</taxon>
        <taxon>Neoptera</taxon>
        <taxon>Endopterygota</taxon>
        <taxon>Coleoptera</taxon>
        <taxon>Polyphaga</taxon>
        <taxon>Cucujiformia</taxon>
        <taxon>Curculionidae</taxon>
        <taxon>Dryophthorinae</taxon>
        <taxon>Rhynchophorus</taxon>
    </lineage>
</organism>
<evidence type="ECO:0000313" key="6">
    <source>
        <dbReference type="EMBL" id="KAF7265866.1"/>
    </source>
</evidence>
<keyword evidence="3 5" id="KW-1133">Transmembrane helix</keyword>
<feature type="transmembrane region" description="Helical" evidence="5">
    <location>
        <begin position="12"/>
        <end position="37"/>
    </location>
</feature>
<dbReference type="Gene3D" id="1.20.1250.20">
    <property type="entry name" value="MFS general substrate transporter like domains"/>
    <property type="match status" value="1"/>
</dbReference>
<dbReference type="Proteomes" id="UP000625711">
    <property type="component" value="Unassembled WGS sequence"/>
</dbReference>
<dbReference type="GO" id="GO:0022857">
    <property type="term" value="F:transmembrane transporter activity"/>
    <property type="evidence" value="ECO:0007669"/>
    <property type="project" value="TreeGrafter"/>
</dbReference>
<protein>
    <submittedName>
        <fullName evidence="6">Uncharacterized protein</fullName>
    </submittedName>
</protein>
<keyword evidence="4 5" id="KW-0472">Membrane</keyword>
<keyword evidence="7" id="KW-1185">Reference proteome</keyword>
<comment type="subcellular location">
    <subcellularLocation>
        <location evidence="1">Membrane</location>
        <topology evidence="1">Multi-pass membrane protein</topology>
    </subcellularLocation>
</comment>
<reference evidence="6" key="1">
    <citation type="submission" date="2020-08" db="EMBL/GenBank/DDBJ databases">
        <title>Genome sequencing and assembly of the red palm weevil Rhynchophorus ferrugineus.</title>
        <authorList>
            <person name="Dias G.B."/>
            <person name="Bergman C.M."/>
            <person name="Manee M."/>
        </authorList>
    </citation>
    <scope>NUCLEOTIDE SEQUENCE</scope>
    <source>
        <strain evidence="6">AA-2017</strain>
        <tissue evidence="6">Whole larva</tissue>
    </source>
</reference>
<dbReference type="OrthoDB" id="2985014at2759"/>
<evidence type="ECO:0000256" key="1">
    <source>
        <dbReference type="ARBA" id="ARBA00004141"/>
    </source>
</evidence>
<name>A0A834HTU5_RHYFE</name>